<organism evidence="1">
    <name type="scientific">hydrothermal vent metagenome</name>
    <dbReference type="NCBI Taxonomy" id="652676"/>
    <lineage>
        <taxon>unclassified sequences</taxon>
        <taxon>metagenomes</taxon>
        <taxon>ecological metagenomes</taxon>
    </lineage>
</organism>
<evidence type="ECO:0008006" key="2">
    <source>
        <dbReference type="Google" id="ProtNLM"/>
    </source>
</evidence>
<name>A0A3B0ZXZ2_9ZZZZ</name>
<sequence>MIKLITIRRIFATMAFALFTTSGFAGEGHSHAVDGTACEDFGPQTPRDIDNLSGNNMQIFRMAPSAKKMNLCNIHFHNNAEHKAKDFSIYAGNGNHGHGGGYQCKVSKSLSMAEMNPPSKKICKGLKPGSTIEVHWVHTTCQVTPGKGLGSCLSNSCANPDLRVETQVFTLVNDPSALNFNDLDYVGNKVNGLHQAKMIPATTGKPVEFLGSTTGPKYSEQSCSPLQVTWSVRPQCAKLDINSLGQWCESNAFEEDHAHGVRQLVTNLELLSPIN</sequence>
<proteinExistence type="predicted"/>
<protein>
    <recommendedName>
        <fullName evidence="2">Cadmium carbonic anhydrase</fullName>
    </recommendedName>
</protein>
<gene>
    <name evidence="1" type="ORF">MNBD_GAMMA16-1254</name>
</gene>
<dbReference type="Pfam" id="PF10563">
    <property type="entry name" value="CA_like"/>
    <property type="match status" value="1"/>
</dbReference>
<dbReference type="AlphaFoldDB" id="A0A3B0ZXZ2"/>
<dbReference type="EMBL" id="UOFO01000092">
    <property type="protein sequence ID" value="VAW86344.1"/>
    <property type="molecule type" value="Genomic_DNA"/>
</dbReference>
<reference evidence="1" key="1">
    <citation type="submission" date="2018-06" db="EMBL/GenBank/DDBJ databases">
        <authorList>
            <person name="Zhirakovskaya E."/>
        </authorList>
    </citation>
    <scope>NUCLEOTIDE SEQUENCE</scope>
</reference>
<accession>A0A3B0ZXZ2</accession>
<dbReference type="InterPro" id="IPR018883">
    <property type="entry name" value="Delta_CA"/>
</dbReference>
<evidence type="ECO:0000313" key="1">
    <source>
        <dbReference type="EMBL" id="VAW86344.1"/>
    </source>
</evidence>